<reference evidence="5" key="2">
    <citation type="submission" date="2025-08" db="UniProtKB">
        <authorList>
            <consortium name="Ensembl"/>
        </authorList>
    </citation>
    <scope>IDENTIFICATION</scope>
</reference>
<proteinExistence type="inferred from homology"/>
<feature type="region of interest" description="Disordered" evidence="4">
    <location>
        <begin position="138"/>
        <end position="158"/>
    </location>
</feature>
<dbReference type="PANTHER" id="PTHR19232:SF1">
    <property type="entry name" value="CEREBELLAR DEGENERATION-RELATED PROTEIN 2"/>
    <property type="match status" value="1"/>
</dbReference>
<evidence type="ECO:0000256" key="4">
    <source>
        <dbReference type="SAM" id="MobiDB-lite"/>
    </source>
</evidence>
<feature type="coiled-coil region" evidence="3">
    <location>
        <begin position="201"/>
        <end position="235"/>
    </location>
</feature>
<evidence type="ECO:0000313" key="6">
    <source>
        <dbReference type="Proteomes" id="UP000265040"/>
    </source>
</evidence>
<dbReference type="AlphaFoldDB" id="A0A3Q1H946"/>
<dbReference type="InParanoid" id="A0A3Q1H946"/>
<dbReference type="Ensembl" id="ENSATET00000005042.3">
    <property type="protein sequence ID" value="ENSATEP00000004962.1"/>
    <property type="gene ID" value="ENSATEG00000003510.3"/>
</dbReference>
<dbReference type="Proteomes" id="UP000265040">
    <property type="component" value="Chromosome 19"/>
</dbReference>
<keyword evidence="6" id="KW-1185">Reference proteome</keyword>
<evidence type="ECO:0000313" key="5">
    <source>
        <dbReference type="Ensembl" id="ENSATEP00000004962.1"/>
    </source>
</evidence>
<protein>
    <recommendedName>
        <fullName evidence="7">Cerebellar degeneration related protein 2</fullName>
    </recommendedName>
</protein>
<gene>
    <name evidence="5" type="primary">CDR2</name>
</gene>
<sequence>MLTDTIVEEEFELKEEEPWYDKQDLEHDLQLAAELGKSLLERNRELEQGLQQMYSTNQEQLQEIEYLTKQVDLLRQVNDQHAKVYEQLDVTARELEQSNHKLVLDNRTAQQKILGLTETVEQLQAQVEELQHQVEELKLKPPQTRRPPHRGRWSPRSAQSLSCLKELKNRFDSDPDESSDDLELRDVSWREEEQASLQQSLQTIQTQYASERARREEAEREAELLARENAALEQQLAGMEGCKARVTELEHETEELRQFWKSESSSRSTRPDIIHSLLPDSMFLNPEEESEGEAAAAKSSWVLKRSDSERLMKLTRVPDSPDRVFDHECSCVRRAEVVKYRGISLLNEVDAQYSALQVKYDELLRRCSSGLQEEEQDELSYKSVQTASLTSSCPAVTHTEVSEEDFHQPEYKELFREIFSRIQKTKEDLIENRGRPRFTAGASKK</sequence>
<reference evidence="5" key="1">
    <citation type="submission" date="2021-04" db="EMBL/GenBank/DDBJ databases">
        <authorList>
            <consortium name="Wellcome Sanger Institute Data Sharing"/>
        </authorList>
    </citation>
    <scope>NUCLEOTIDE SEQUENCE [LARGE SCALE GENOMIC DNA]</scope>
</reference>
<dbReference type="InterPro" id="IPR026079">
    <property type="entry name" value="CDR2"/>
</dbReference>
<organism evidence="5 6">
    <name type="scientific">Anabas testudineus</name>
    <name type="common">Climbing perch</name>
    <name type="synonym">Anthias testudineus</name>
    <dbReference type="NCBI Taxonomy" id="64144"/>
    <lineage>
        <taxon>Eukaryota</taxon>
        <taxon>Metazoa</taxon>
        <taxon>Chordata</taxon>
        <taxon>Craniata</taxon>
        <taxon>Vertebrata</taxon>
        <taxon>Euteleostomi</taxon>
        <taxon>Actinopterygii</taxon>
        <taxon>Neopterygii</taxon>
        <taxon>Teleostei</taxon>
        <taxon>Neoteleostei</taxon>
        <taxon>Acanthomorphata</taxon>
        <taxon>Anabantaria</taxon>
        <taxon>Anabantiformes</taxon>
        <taxon>Anabantoidei</taxon>
        <taxon>Anabantidae</taxon>
        <taxon>Anabas</taxon>
    </lineage>
</organism>
<name>A0A3Q1H946_ANATE</name>
<evidence type="ECO:0008006" key="7">
    <source>
        <dbReference type="Google" id="ProtNLM"/>
    </source>
</evidence>
<comment type="similarity">
    <text evidence="1">Belongs to the CDR2 family.</text>
</comment>
<dbReference type="OrthoDB" id="10059415at2759"/>
<dbReference type="GeneTree" id="ENSGT00390000018570"/>
<keyword evidence="2 3" id="KW-0175">Coiled coil</keyword>
<evidence type="ECO:0000256" key="3">
    <source>
        <dbReference type="SAM" id="Coils"/>
    </source>
</evidence>
<accession>A0A3Q1H946</accession>
<evidence type="ECO:0000256" key="2">
    <source>
        <dbReference type="ARBA" id="ARBA00023054"/>
    </source>
</evidence>
<dbReference type="OMA" id="WASERQM"/>
<reference evidence="5" key="3">
    <citation type="submission" date="2025-09" db="UniProtKB">
        <authorList>
            <consortium name="Ensembl"/>
        </authorList>
    </citation>
    <scope>IDENTIFICATION</scope>
</reference>
<dbReference type="PANTHER" id="PTHR19232">
    <property type="entry name" value="CENTROCORTIN FAMILY MEMBER"/>
    <property type="match status" value="1"/>
</dbReference>
<evidence type="ECO:0000256" key="1">
    <source>
        <dbReference type="ARBA" id="ARBA00009019"/>
    </source>
</evidence>